<comment type="caution">
    <text evidence="2">The sequence shown here is derived from an EMBL/GenBank/DDBJ whole genome shotgun (WGS) entry which is preliminary data.</text>
</comment>
<feature type="chain" id="PRO_5045828596" description="Extracellular membrane protein CFEM domain-containing protein" evidence="1">
    <location>
        <begin position="21"/>
        <end position="160"/>
    </location>
</feature>
<gene>
    <name evidence="2" type="ORF">BASA50_000862</name>
</gene>
<evidence type="ECO:0000313" key="3">
    <source>
        <dbReference type="Proteomes" id="UP001648503"/>
    </source>
</evidence>
<evidence type="ECO:0008006" key="4">
    <source>
        <dbReference type="Google" id="ProtNLM"/>
    </source>
</evidence>
<feature type="signal peptide" evidence="1">
    <location>
        <begin position="1"/>
        <end position="20"/>
    </location>
</feature>
<name>A0ABQ8ESI4_9FUNG</name>
<organism evidence="2 3">
    <name type="scientific">Batrachochytrium salamandrivorans</name>
    <dbReference type="NCBI Taxonomy" id="1357716"/>
    <lineage>
        <taxon>Eukaryota</taxon>
        <taxon>Fungi</taxon>
        <taxon>Fungi incertae sedis</taxon>
        <taxon>Chytridiomycota</taxon>
        <taxon>Chytridiomycota incertae sedis</taxon>
        <taxon>Chytridiomycetes</taxon>
        <taxon>Rhizophydiales</taxon>
        <taxon>Rhizophydiales incertae sedis</taxon>
        <taxon>Batrachochytrium</taxon>
    </lineage>
</organism>
<evidence type="ECO:0000256" key="1">
    <source>
        <dbReference type="SAM" id="SignalP"/>
    </source>
</evidence>
<keyword evidence="3" id="KW-1185">Reference proteome</keyword>
<proteinExistence type="predicted"/>
<dbReference type="EMBL" id="JAFCIX010000577">
    <property type="protein sequence ID" value="KAH6585918.1"/>
    <property type="molecule type" value="Genomic_DNA"/>
</dbReference>
<evidence type="ECO:0000313" key="2">
    <source>
        <dbReference type="EMBL" id="KAH6585918.1"/>
    </source>
</evidence>
<sequence length="160" mass="17354">MWSLSKVSLFSFMVLSSVLADTVDPTACPNCLALCHANWVQTGINCAANDTPQCRSFQCSYDQICKSQCSTHFQCVSSINPMCASPPTPVPTDTTCSGVVTVTTTRTHTYTESVCPTTTTTTQIATMTTTNPRQTTMAGLEFEMMFDVPTDGLLGYPYSR</sequence>
<reference evidence="2 3" key="1">
    <citation type="submission" date="2021-02" db="EMBL/GenBank/DDBJ databases">
        <title>Variation within the Batrachochytrium salamandrivorans European outbreak.</title>
        <authorList>
            <person name="Kelly M."/>
            <person name="Pasmans F."/>
            <person name="Shea T.P."/>
            <person name="Munoz J.F."/>
            <person name="Carranza S."/>
            <person name="Cuomo C.A."/>
            <person name="Martel A."/>
        </authorList>
    </citation>
    <scope>NUCLEOTIDE SEQUENCE [LARGE SCALE GENOMIC DNA]</scope>
    <source>
        <strain evidence="2 3">AMFP18/2</strain>
    </source>
</reference>
<dbReference type="Proteomes" id="UP001648503">
    <property type="component" value="Unassembled WGS sequence"/>
</dbReference>
<accession>A0ABQ8ESI4</accession>
<keyword evidence="1" id="KW-0732">Signal</keyword>
<protein>
    <recommendedName>
        <fullName evidence="4">Extracellular membrane protein CFEM domain-containing protein</fullName>
    </recommendedName>
</protein>